<protein>
    <recommendedName>
        <fullName evidence="3">Mini-circle protein</fullName>
    </recommendedName>
</protein>
<sequence length="50" mass="6030">MPLDHTFKHPRRPDLEYNLRWVYRHMIEEYARHNGHADLLRERSAGATGD</sequence>
<comment type="caution">
    <text evidence="1">The sequence shown here is derived from an EMBL/GenBank/DDBJ whole genome shotgun (WGS) entry which is preliminary data.</text>
</comment>
<dbReference type="InterPro" id="IPR034660">
    <property type="entry name" value="DinB/YfiT-like"/>
</dbReference>
<dbReference type="SUPFAM" id="SSF109854">
    <property type="entry name" value="DinB/YfiT-like putative metalloenzymes"/>
    <property type="match status" value="1"/>
</dbReference>
<dbReference type="Proteomes" id="UP000321424">
    <property type="component" value="Unassembled WGS sequence"/>
</dbReference>
<evidence type="ECO:0008006" key="3">
    <source>
        <dbReference type="Google" id="ProtNLM"/>
    </source>
</evidence>
<organism evidence="1 2">
    <name type="scientific">Nocardia ninae NBRC 108245</name>
    <dbReference type="NCBI Taxonomy" id="1210091"/>
    <lineage>
        <taxon>Bacteria</taxon>
        <taxon>Bacillati</taxon>
        <taxon>Actinomycetota</taxon>
        <taxon>Actinomycetes</taxon>
        <taxon>Mycobacteriales</taxon>
        <taxon>Nocardiaceae</taxon>
        <taxon>Nocardia</taxon>
    </lineage>
</organism>
<keyword evidence="2" id="KW-1185">Reference proteome</keyword>
<evidence type="ECO:0000313" key="1">
    <source>
        <dbReference type="EMBL" id="GEM42619.1"/>
    </source>
</evidence>
<reference evidence="1 2" key="1">
    <citation type="submission" date="2019-07" db="EMBL/GenBank/DDBJ databases">
        <title>Whole genome shotgun sequence of Nocardia ninae NBRC 108245.</title>
        <authorList>
            <person name="Hosoyama A."/>
            <person name="Uohara A."/>
            <person name="Ohji S."/>
            <person name="Ichikawa N."/>
        </authorList>
    </citation>
    <scope>NUCLEOTIDE SEQUENCE [LARGE SCALE GENOMIC DNA]</scope>
    <source>
        <strain evidence="1 2">NBRC 108245</strain>
    </source>
</reference>
<dbReference type="EMBL" id="BJXA01000073">
    <property type="protein sequence ID" value="GEM42619.1"/>
    <property type="molecule type" value="Genomic_DNA"/>
</dbReference>
<dbReference type="InterPro" id="IPR007061">
    <property type="entry name" value="MST-like"/>
</dbReference>
<dbReference type="AlphaFoldDB" id="A0A511MPS9"/>
<evidence type="ECO:0000313" key="2">
    <source>
        <dbReference type="Proteomes" id="UP000321424"/>
    </source>
</evidence>
<name>A0A511MPS9_9NOCA</name>
<proteinExistence type="predicted"/>
<dbReference type="Pfam" id="PF04978">
    <property type="entry name" value="MST"/>
    <property type="match status" value="1"/>
</dbReference>
<dbReference type="Gene3D" id="1.20.120.450">
    <property type="entry name" value="dinb family like domain"/>
    <property type="match status" value="1"/>
</dbReference>
<gene>
    <name evidence="1" type="ORF">NN4_71380</name>
</gene>
<accession>A0A511MPS9</accession>